<dbReference type="SUPFAM" id="SSF52490">
    <property type="entry name" value="Tubulin nucleotide-binding domain-like"/>
    <property type="match status" value="1"/>
</dbReference>
<keyword evidence="2" id="KW-1185">Reference proteome</keyword>
<sequence>MDRCFNIYGAGGAGINILNQLLKESKSQQFIKQVVGLDTSDANPAIDGLFEIERLGDTRGSGSDKSANISRYPDFVKQVLAKHQPNSINIVVFSAAGGSGSGIGPFLVRAMLERDIPVLSVVIGDTTSIKEFDNTISTLRSLNAQTKLGCPVLFAYRENQLGRTQGEVNRNVLEVINNAIMMFNLQNERIDYADVKNFFFFTNVVKADPILTQVSFCNDENVKDYKRTPVACISLFNDIDQIKAPFDNLLYRKAGLFGPETEGLINAAHALLDHGSTLNELEVMMKQQETKQAELSGKYKVQKDLSQGSDDHGMFC</sequence>
<accession>A0A514TUU8</accession>
<dbReference type="EMBL" id="MN032614">
    <property type="protein sequence ID" value="QDJ96797.1"/>
    <property type="molecule type" value="Genomic_DNA"/>
</dbReference>
<organism evidence="1 2">
    <name type="scientific">Aeromonas phage PS1</name>
    <dbReference type="NCBI Taxonomy" id="2591406"/>
    <lineage>
        <taxon>Viruses</taxon>
        <taxon>Duplodnaviria</taxon>
        <taxon>Heunggongvirae</taxon>
        <taxon>Uroviricota</taxon>
        <taxon>Caudoviricetes</taxon>
        <taxon>Chimalliviridae</taxon>
        <taxon>Ferozepurvirus</taxon>
        <taxon>Ferozepurvirus PS1</taxon>
    </lineage>
</organism>
<dbReference type="InterPro" id="IPR036525">
    <property type="entry name" value="Tubulin/FtsZ_GTPase_sf"/>
</dbReference>
<name>A0A514TUU8_9CAUD</name>
<evidence type="ECO:0000313" key="2">
    <source>
        <dbReference type="Proteomes" id="UP000317703"/>
    </source>
</evidence>
<evidence type="ECO:0008006" key="3">
    <source>
        <dbReference type="Google" id="ProtNLM"/>
    </source>
</evidence>
<gene>
    <name evidence="1" type="ORF">PS1_0038</name>
</gene>
<evidence type="ECO:0000313" key="1">
    <source>
        <dbReference type="EMBL" id="QDJ96797.1"/>
    </source>
</evidence>
<proteinExistence type="predicted"/>
<protein>
    <recommendedName>
        <fullName evidence="3">Tubulin/FtsZ GTPase domain-containing protein</fullName>
    </recommendedName>
</protein>
<reference evidence="1" key="1">
    <citation type="submission" date="2019-06" db="EMBL/GenBank/DDBJ databases">
        <title>Complete genome sequence of Aeromonas hydrophila bacteriophage PS1.</title>
        <authorList>
            <person name="Rai S."/>
            <person name="Tyagi A."/>
            <person name="Kumar N."/>
            <person name="Singh N."/>
        </authorList>
    </citation>
    <scope>NUCLEOTIDE SEQUENCE [LARGE SCALE GENOMIC DNA]</scope>
</reference>
<dbReference type="Proteomes" id="UP000317703">
    <property type="component" value="Segment"/>
</dbReference>
<dbReference type="Gene3D" id="3.40.50.1440">
    <property type="entry name" value="Tubulin/FtsZ, GTPase domain"/>
    <property type="match status" value="1"/>
</dbReference>